<dbReference type="AlphaFoldDB" id="A0A2M6W609"/>
<dbReference type="InterPro" id="IPR050465">
    <property type="entry name" value="UPF0194_transport"/>
</dbReference>
<dbReference type="GO" id="GO:0016020">
    <property type="term" value="C:membrane"/>
    <property type="evidence" value="ECO:0007669"/>
    <property type="project" value="InterPro"/>
</dbReference>
<dbReference type="NCBIfam" id="TIGR01730">
    <property type="entry name" value="RND_mfp"/>
    <property type="match status" value="1"/>
</dbReference>
<dbReference type="Proteomes" id="UP000231426">
    <property type="component" value="Unassembled WGS sequence"/>
</dbReference>
<dbReference type="InterPro" id="IPR006143">
    <property type="entry name" value="RND_pump_MFP"/>
</dbReference>
<feature type="domain" description="Multidrug resistance protein MdtA-like C-terminal permuted SH3" evidence="7">
    <location>
        <begin position="495"/>
        <end position="554"/>
    </location>
</feature>
<feature type="region of interest" description="Disordered" evidence="5">
    <location>
        <begin position="561"/>
        <end position="588"/>
    </location>
</feature>
<dbReference type="Pfam" id="PF25967">
    <property type="entry name" value="RND-MFP_C"/>
    <property type="match status" value="1"/>
</dbReference>
<dbReference type="InterPro" id="IPR058627">
    <property type="entry name" value="MdtA-like_C"/>
</dbReference>
<feature type="compositionally biased region" description="Low complexity" evidence="5">
    <location>
        <begin position="561"/>
        <end position="572"/>
    </location>
</feature>
<keyword evidence="6" id="KW-0812">Transmembrane</keyword>
<dbReference type="PANTHER" id="PTHR32347">
    <property type="entry name" value="EFFLUX SYSTEM COMPONENT YKNX-RELATED"/>
    <property type="match status" value="1"/>
</dbReference>
<dbReference type="Gene3D" id="2.40.50.100">
    <property type="match status" value="1"/>
</dbReference>
<feature type="coiled-coil region" evidence="4">
    <location>
        <begin position="100"/>
        <end position="153"/>
    </location>
</feature>
<dbReference type="InterPro" id="IPR058636">
    <property type="entry name" value="Beta-barrel_YknX"/>
</dbReference>
<evidence type="ECO:0000259" key="9">
    <source>
        <dbReference type="Pfam" id="PF25990"/>
    </source>
</evidence>
<dbReference type="Gene3D" id="2.40.30.170">
    <property type="match status" value="1"/>
</dbReference>
<dbReference type="GO" id="GO:0022857">
    <property type="term" value="F:transmembrane transporter activity"/>
    <property type="evidence" value="ECO:0007669"/>
    <property type="project" value="InterPro"/>
</dbReference>
<comment type="similarity">
    <text evidence="2">Belongs to the membrane fusion protein (MFP) (TC 8.A.1) family.</text>
</comment>
<evidence type="ECO:0000256" key="4">
    <source>
        <dbReference type="SAM" id="Coils"/>
    </source>
</evidence>
<evidence type="ECO:0000256" key="6">
    <source>
        <dbReference type="SAM" id="Phobius"/>
    </source>
</evidence>
<evidence type="ECO:0000256" key="5">
    <source>
        <dbReference type="SAM" id="MobiDB-lite"/>
    </source>
</evidence>
<dbReference type="Gene3D" id="1.10.287.470">
    <property type="entry name" value="Helix hairpin bin"/>
    <property type="match status" value="1"/>
</dbReference>
<feature type="coiled-coil region" evidence="4">
    <location>
        <begin position="354"/>
        <end position="381"/>
    </location>
</feature>
<keyword evidence="6" id="KW-1133">Transmembrane helix</keyword>
<dbReference type="Gene3D" id="2.40.420.20">
    <property type="match status" value="1"/>
</dbReference>
<dbReference type="GO" id="GO:0030313">
    <property type="term" value="C:cell envelope"/>
    <property type="evidence" value="ECO:0007669"/>
    <property type="project" value="UniProtKB-SubCell"/>
</dbReference>
<dbReference type="PANTHER" id="PTHR32347:SF23">
    <property type="entry name" value="BLL5650 PROTEIN"/>
    <property type="match status" value="1"/>
</dbReference>
<dbReference type="InterPro" id="IPR058647">
    <property type="entry name" value="BSH_CzcB-like"/>
</dbReference>
<reference evidence="11" key="1">
    <citation type="submission" date="2017-09" db="EMBL/GenBank/DDBJ databases">
        <title>Depth-based differentiation of microbial function through sediment-hosted aquifers and enrichment of novel symbionts in the deep terrestrial subsurface.</title>
        <authorList>
            <person name="Probst A.J."/>
            <person name="Ladd B."/>
            <person name="Jarett J.K."/>
            <person name="Geller-Mcgrath D.E."/>
            <person name="Sieber C.M.K."/>
            <person name="Emerson J.B."/>
            <person name="Anantharaman K."/>
            <person name="Thomas B.C."/>
            <person name="Malmstrom R."/>
            <person name="Stieglmeier M."/>
            <person name="Klingl A."/>
            <person name="Woyke T."/>
            <person name="Ryan C.M."/>
            <person name="Banfield J.F."/>
        </authorList>
    </citation>
    <scope>NUCLEOTIDE SEQUENCE [LARGE SCALE GENOMIC DNA]</scope>
</reference>
<dbReference type="SUPFAM" id="SSF111369">
    <property type="entry name" value="HlyD-like secretion proteins"/>
    <property type="match status" value="1"/>
</dbReference>
<comment type="caution">
    <text evidence="10">The sequence shown here is derived from an EMBL/GenBank/DDBJ whole genome shotgun (WGS) entry which is preliminary data.</text>
</comment>
<dbReference type="Pfam" id="PF25990">
    <property type="entry name" value="Beta-barrel_YknX"/>
    <property type="match status" value="1"/>
</dbReference>
<organism evidence="10 11">
    <name type="scientific">Candidatus Magasanikbacteria bacterium CG10_big_fil_rev_8_21_14_0_10_36_32</name>
    <dbReference type="NCBI Taxonomy" id="1974646"/>
    <lineage>
        <taxon>Bacteria</taxon>
        <taxon>Candidatus Magasanikiibacteriota</taxon>
    </lineage>
</organism>
<sequence>MKKFLYWIVRHKIYTLIILIIFGVGGYFCWQKLFPSTTSVRYVTAKVERGILTTSVSGTGSISVSNQIDIKAKVSGDLTYVGVKVGQDVQAGQLLAQLNARDALKAIRDAEDNLETAKLTMEQLKEPADTLTLLQSENSLISAQESKNKAEDNLIKAYEDGFNAVANTFLSLPSIITGLDSFFFDNNIDITKQNSEWYVLQTSPAIEGEREKAELYKNNVNNTLSVARVAYTNNFDNYKAASRYSSDETIEALIKETYETTKLVADTIKIASNFVDYVRDIMADDGTTIPAGVTTHQSTLNSYTGTSNSLLSNLLSAKTTIQSNKDSIISAERSIVEKTESLAKVQAGPDALDVRSQNLKIKQCENSLTEAKEQLSDYYVRAPFAGIIATTDITKGDEISSGAIVATLITKQKIATITLNEVDIAKVKVGQRVIFTFDAIEDLTVTGEVAEVDVLGTASQGVVSYDVIIAFDIQDERVKSGMSISANIILESKPNVLMITSSAIKTQGGASYVEMLNEGGGVVQKTITTGISNDTMTEILNGVNDGDEIVTQKITIGNSGTVSGSSVTNSNSKLDSGPSGGGMMMMMR</sequence>
<evidence type="ECO:0000256" key="2">
    <source>
        <dbReference type="ARBA" id="ARBA00009477"/>
    </source>
</evidence>
<proteinExistence type="inferred from homology"/>
<dbReference type="Pfam" id="PF25973">
    <property type="entry name" value="BSH_CzcB"/>
    <property type="match status" value="1"/>
</dbReference>
<comment type="subcellular location">
    <subcellularLocation>
        <location evidence="1">Cell envelope</location>
    </subcellularLocation>
</comment>
<evidence type="ECO:0000256" key="3">
    <source>
        <dbReference type="ARBA" id="ARBA00023054"/>
    </source>
</evidence>
<feature type="domain" description="YknX-like beta-barrel" evidence="9">
    <location>
        <begin position="417"/>
        <end position="488"/>
    </location>
</feature>
<evidence type="ECO:0000313" key="10">
    <source>
        <dbReference type="EMBL" id="PIT88237.1"/>
    </source>
</evidence>
<gene>
    <name evidence="10" type="ORF">COU29_03145</name>
</gene>
<name>A0A2M6W609_9BACT</name>
<keyword evidence="3 4" id="KW-0175">Coiled coil</keyword>
<evidence type="ECO:0000259" key="7">
    <source>
        <dbReference type="Pfam" id="PF25967"/>
    </source>
</evidence>
<protein>
    <submittedName>
        <fullName evidence="10">Uncharacterized protein</fullName>
    </submittedName>
</protein>
<evidence type="ECO:0000313" key="11">
    <source>
        <dbReference type="Proteomes" id="UP000231426"/>
    </source>
</evidence>
<evidence type="ECO:0000259" key="8">
    <source>
        <dbReference type="Pfam" id="PF25973"/>
    </source>
</evidence>
<feature type="domain" description="CzcB-like barrel-sandwich hybrid" evidence="8">
    <location>
        <begin position="69"/>
        <end position="406"/>
    </location>
</feature>
<evidence type="ECO:0000256" key="1">
    <source>
        <dbReference type="ARBA" id="ARBA00004196"/>
    </source>
</evidence>
<feature type="compositionally biased region" description="Gly residues" evidence="5">
    <location>
        <begin position="578"/>
        <end position="588"/>
    </location>
</feature>
<feature type="transmembrane region" description="Helical" evidence="6">
    <location>
        <begin position="12"/>
        <end position="30"/>
    </location>
</feature>
<dbReference type="EMBL" id="PFBV01000004">
    <property type="protein sequence ID" value="PIT88237.1"/>
    <property type="molecule type" value="Genomic_DNA"/>
</dbReference>
<accession>A0A2M6W609</accession>
<keyword evidence="6" id="KW-0472">Membrane</keyword>